<comment type="caution">
    <text evidence="6">The sequence shown here is derived from an EMBL/GenBank/DDBJ whole genome shotgun (WGS) entry which is preliminary data.</text>
</comment>
<sequence>MSHSRTPPHQNRTLMDAGRTMALFHPTSLSPHPENNLSIIYPPKIASYQLREKIGEGTFSEVRIAIDETTGKRYACKIVPKKRLFSDQLESMFENEVRILQKLHHPGISVLYEIYKDTLNYYLILELCPTGCLYDYIFSHKKLSEQEAKFIFKQIAVTLHYIHSNGVIHRDIKPENILINSNNLIIKFIDFGFSKIQFENVLNQTKCGSLSYVSPECLLGHPYDGTASDIWSTGVLLYTMVSGKLPWTKTNQKQLRTEIIEANYFLSPDLSPELQDLLHGILNPEVKLRFSTDDILNHPWLKGVPNPDYSNNEIEQNITDQIKEATVNSFFSFTPPDNVPFKRRYSEGKSLLILTGRRGFSTKISRTSAELILS</sequence>
<protein>
    <recommendedName>
        <fullName evidence="5">Protein kinase domain-containing protein</fullName>
    </recommendedName>
</protein>
<reference evidence="6 7" key="1">
    <citation type="submission" date="2024-04" db="EMBL/GenBank/DDBJ databases">
        <title>Tritrichomonas musculus Genome.</title>
        <authorList>
            <person name="Alves-Ferreira E."/>
            <person name="Grigg M."/>
            <person name="Lorenzi H."/>
            <person name="Galac M."/>
        </authorList>
    </citation>
    <scope>NUCLEOTIDE SEQUENCE [LARGE SCALE GENOMIC DNA]</scope>
    <source>
        <strain evidence="6 7">EAF2021</strain>
    </source>
</reference>
<dbReference type="PROSITE" id="PS00108">
    <property type="entry name" value="PROTEIN_KINASE_ST"/>
    <property type="match status" value="1"/>
</dbReference>
<accession>A0ABR2IYV7</accession>
<dbReference type="PROSITE" id="PS50011">
    <property type="entry name" value="PROTEIN_KINASE_DOM"/>
    <property type="match status" value="1"/>
</dbReference>
<dbReference type="Pfam" id="PF00069">
    <property type="entry name" value="Pkinase"/>
    <property type="match status" value="1"/>
</dbReference>
<dbReference type="SMART" id="SM00220">
    <property type="entry name" value="S_TKc"/>
    <property type="match status" value="1"/>
</dbReference>
<dbReference type="CDD" id="cd14003">
    <property type="entry name" value="STKc_AMPK-like"/>
    <property type="match status" value="1"/>
</dbReference>
<dbReference type="PROSITE" id="PS00107">
    <property type="entry name" value="PROTEIN_KINASE_ATP"/>
    <property type="match status" value="1"/>
</dbReference>
<gene>
    <name evidence="6" type="ORF">M9Y10_008583</name>
</gene>
<feature type="domain" description="Protein kinase" evidence="5">
    <location>
        <begin position="48"/>
        <end position="301"/>
    </location>
</feature>
<evidence type="ECO:0000256" key="4">
    <source>
        <dbReference type="RuleBase" id="RU000304"/>
    </source>
</evidence>
<keyword evidence="2 3" id="KW-0067">ATP-binding</keyword>
<dbReference type="Proteomes" id="UP001470230">
    <property type="component" value="Unassembled WGS sequence"/>
</dbReference>
<keyword evidence="7" id="KW-1185">Reference proteome</keyword>
<dbReference type="InterPro" id="IPR008271">
    <property type="entry name" value="Ser/Thr_kinase_AS"/>
</dbReference>
<keyword evidence="4" id="KW-0418">Kinase</keyword>
<evidence type="ECO:0000256" key="3">
    <source>
        <dbReference type="PROSITE-ProRule" id="PRU10141"/>
    </source>
</evidence>
<evidence type="ECO:0000256" key="2">
    <source>
        <dbReference type="ARBA" id="ARBA00022840"/>
    </source>
</evidence>
<keyword evidence="1 3" id="KW-0547">Nucleotide-binding</keyword>
<proteinExistence type="inferred from homology"/>
<keyword evidence="4" id="KW-0723">Serine/threonine-protein kinase</keyword>
<evidence type="ECO:0000256" key="1">
    <source>
        <dbReference type="ARBA" id="ARBA00022741"/>
    </source>
</evidence>
<name>A0ABR2IYV7_9EUKA</name>
<dbReference type="InterPro" id="IPR017441">
    <property type="entry name" value="Protein_kinase_ATP_BS"/>
</dbReference>
<evidence type="ECO:0000259" key="5">
    <source>
        <dbReference type="PROSITE" id="PS50011"/>
    </source>
</evidence>
<dbReference type="InterPro" id="IPR011009">
    <property type="entry name" value="Kinase-like_dom_sf"/>
</dbReference>
<dbReference type="EMBL" id="JAPFFF010000014">
    <property type="protein sequence ID" value="KAK8870696.1"/>
    <property type="molecule type" value="Genomic_DNA"/>
</dbReference>
<organism evidence="6 7">
    <name type="scientific">Tritrichomonas musculus</name>
    <dbReference type="NCBI Taxonomy" id="1915356"/>
    <lineage>
        <taxon>Eukaryota</taxon>
        <taxon>Metamonada</taxon>
        <taxon>Parabasalia</taxon>
        <taxon>Tritrichomonadida</taxon>
        <taxon>Tritrichomonadidae</taxon>
        <taxon>Tritrichomonas</taxon>
    </lineage>
</organism>
<dbReference type="Gene3D" id="1.10.510.10">
    <property type="entry name" value="Transferase(Phosphotransferase) domain 1"/>
    <property type="match status" value="1"/>
</dbReference>
<comment type="similarity">
    <text evidence="4">Belongs to the protein kinase superfamily.</text>
</comment>
<dbReference type="PANTHER" id="PTHR24346:SF30">
    <property type="entry name" value="MATERNAL EMBRYONIC LEUCINE ZIPPER KINASE"/>
    <property type="match status" value="1"/>
</dbReference>
<feature type="binding site" evidence="3">
    <location>
        <position position="82"/>
    </location>
    <ligand>
        <name>ATP</name>
        <dbReference type="ChEBI" id="CHEBI:30616"/>
    </ligand>
</feature>
<dbReference type="PANTHER" id="PTHR24346">
    <property type="entry name" value="MAP/MICROTUBULE AFFINITY-REGULATING KINASE"/>
    <property type="match status" value="1"/>
</dbReference>
<dbReference type="SUPFAM" id="SSF56112">
    <property type="entry name" value="Protein kinase-like (PK-like)"/>
    <property type="match status" value="1"/>
</dbReference>
<evidence type="ECO:0000313" key="6">
    <source>
        <dbReference type="EMBL" id="KAK8870696.1"/>
    </source>
</evidence>
<dbReference type="InterPro" id="IPR000719">
    <property type="entry name" value="Prot_kinase_dom"/>
</dbReference>
<keyword evidence="4" id="KW-0808">Transferase</keyword>
<evidence type="ECO:0000313" key="7">
    <source>
        <dbReference type="Proteomes" id="UP001470230"/>
    </source>
</evidence>